<feature type="region of interest" description="Disordered" evidence="1">
    <location>
        <begin position="154"/>
        <end position="189"/>
    </location>
</feature>
<keyword evidence="3" id="KW-1185">Reference proteome</keyword>
<feature type="compositionally biased region" description="Acidic residues" evidence="1">
    <location>
        <begin position="350"/>
        <end position="360"/>
    </location>
</feature>
<protein>
    <submittedName>
        <fullName evidence="2">Uncharacterized protein</fullName>
    </submittedName>
</protein>
<evidence type="ECO:0000313" key="3">
    <source>
        <dbReference type="Proteomes" id="UP000006038"/>
    </source>
</evidence>
<dbReference type="Pfam" id="PF13365">
    <property type="entry name" value="Trypsin_2"/>
    <property type="match status" value="1"/>
</dbReference>
<dbReference type="EnsemblPlants" id="OB05G13960.1">
    <property type="protein sequence ID" value="OB05G13960.1"/>
    <property type="gene ID" value="OB05G13960"/>
</dbReference>
<dbReference type="STRING" id="4533.J3M472"/>
<accession>J3M472</accession>
<organism evidence="2">
    <name type="scientific">Oryza brachyantha</name>
    <name type="common">malo sina</name>
    <dbReference type="NCBI Taxonomy" id="4533"/>
    <lineage>
        <taxon>Eukaryota</taxon>
        <taxon>Viridiplantae</taxon>
        <taxon>Streptophyta</taxon>
        <taxon>Embryophyta</taxon>
        <taxon>Tracheophyta</taxon>
        <taxon>Spermatophyta</taxon>
        <taxon>Magnoliopsida</taxon>
        <taxon>Liliopsida</taxon>
        <taxon>Poales</taxon>
        <taxon>Poaceae</taxon>
        <taxon>BOP clade</taxon>
        <taxon>Oryzoideae</taxon>
        <taxon>Oryzeae</taxon>
        <taxon>Oryzinae</taxon>
        <taxon>Oryza</taxon>
    </lineage>
</organism>
<feature type="compositionally biased region" description="Pro residues" evidence="1">
    <location>
        <begin position="169"/>
        <end position="185"/>
    </location>
</feature>
<feature type="region of interest" description="Disordered" evidence="1">
    <location>
        <begin position="334"/>
        <end position="360"/>
    </location>
</feature>
<dbReference type="Proteomes" id="UP000006038">
    <property type="component" value="Chromosome 5"/>
</dbReference>
<dbReference type="HOGENOM" id="CLU_452273_0_0_1"/>
<evidence type="ECO:0000256" key="1">
    <source>
        <dbReference type="SAM" id="MobiDB-lite"/>
    </source>
</evidence>
<dbReference type="Gene3D" id="2.40.10.120">
    <property type="match status" value="1"/>
</dbReference>
<dbReference type="Gramene" id="OB05G13960.1">
    <property type="protein sequence ID" value="OB05G13960.1"/>
    <property type="gene ID" value="OB05G13960"/>
</dbReference>
<reference evidence="2" key="2">
    <citation type="submission" date="2013-04" db="UniProtKB">
        <authorList>
            <consortium name="EnsemblPlants"/>
        </authorList>
    </citation>
    <scope>IDENTIFICATION</scope>
</reference>
<name>J3M472_ORYBR</name>
<dbReference type="SUPFAM" id="SSF50494">
    <property type="entry name" value="Trypsin-like serine proteases"/>
    <property type="match status" value="1"/>
</dbReference>
<dbReference type="PANTHER" id="PTHR47389:SF4">
    <property type="entry name" value="OS09G0436400 PROTEIN"/>
    <property type="match status" value="1"/>
</dbReference>
<proteinExistence type="predicted"/>
<evidence type="ECO:0000313" key="2">
    <source>
        <dbReference type="EnsemblPlants" id="OB05G13960.1"/>
    </source>
</evidence>
<sequence>MTGGAGPTCGGGITLPSTAAPPLPLHPTARPHHHYGLLSIEQLNLFGAAAVLAFYTTVPLADITRSASFTEGVSGSEFRMPVSDAVLRWARSFGMFSPQMGQFVALPPKQRTPEALQRAAEAMMRLDRRAFRGGLILDKILRPVSSDHIDLRTAECRPAGPGGRDPGVGPEPGPPTGASHPPPFLPADERRNRCHGIARHHPVERRAGAPHMGHRPRAHPPVAVEGPIRHSHAAAHALHHRRVAQHAYLRRPWDVDGAGVPGCVQVRRKRNYWREKRREENAPPATIPIILPLPPRVPPASVRIDAAETERFEDGGGGSSGRCECGEEDYPASIEGARAGDGGCPGSSPQEEEGPADTDVDVPCTIRTEEEDPRTAMDVVSIADKAIVRKAARSVVGIVSRVPDGKEIMQCSGIIVDWNETSKLATIVTCSAAVCYDGALVHPKPNLRILLPNNTNVEGQLLFFNARYNIALLEAMVDSPLEPANFGSCPNFGQKVFALARDHKASLFARHGSILFQEPPSFFVDKYWLSLSSEVALCGTGGPAIDEHGNVVGMTFGRLPYPDILSISILQTCIDMWRRHRFINNPSYYCIFVTILFIAIKLWR</sequence>
<dbReference type="AlphaFoldDB" id="J3M472"/>
<dbReference type="PANTHER" id="PTHR47389">
    <property type="entry name" value="OS09G0436400 PROTEIN"/>
    <property type="match status" value="1"/>
</dbReference>
<dbReference type="InterPro" id="IPR009003">
    <property type="entry name" value="Peptidase_S1_PA"/>
</dbReference>
<reference evidence="2" key="1">
    <citation type="journal article" date="2013" name="Nat. Commun.">
        <title>Whole-genome sequencing of Oryza brachyantha reveals mechanisms underlying Oryza genome evolution.</title>
        <authorList>
            <person name="Chen J."/>
            <person name="Huang Q."/>
            <person name="Gao D."/>
            <person name="Wang J."/>
            <person name="Lang Y."/>
            <person name="Liu T."/>
            <person name="Li B."/>
            <person name="Bai Z."/>
            <person name="Luis Goicoechea J."/>
            <person name="Liang C."/>
            <person name="Chen C."/>
            <person name="Zhang W."/>
            <person name="Sun S."/>
            <person name="Liao Y."/>
            <person name="Zhang X."/>
            <person name="Yang L."/>
            <person name="Song C."/>
            <person name="Wang M."/>
            <person name="Shi J."/>
            <person name="Liu G."/>
            <person name="Liu J."/>
            <person name="Zhou H."/>
            <person name="Zhou W."/>
            <person name="Yu Q."/>
            <person name="An N."/>
            <person name="Chen Y."/>
            <person name="Cai Q."/>
            <person name="Wang B."/>
            <person name="Liu B."/>
            <person name="Min J."/>
            <person name="Huang Y."/>
            <person name="Wu H."/>
            <person name="Li Z."/>
            <person name="Zhang Y."/>
            <person name="Yin Y."/>
            <person name="Song W."/>
            <person name="Jiang J."/>
            <person name="Jackson S.A."/>
            <person name="Wing R.A."/>
            <person name="Wang J."/>
            <person name="Chen M."/>
        </authorList>
    </citation>
    <scope>NUCLEOTIDE SEQUENCE [LARGE SCALE GENOMIC DNA]</scope>
    <source>
        <strain evidence="2">cv. IRGC 101232</strain>
    </source>
</reference>